<evidence type="ECO:0000313" key="2">
    <source>
        <dbReference type="EMBL" id="KAG8483002.1"/>
    </source>
</evidence>
<comment type="caution">
    <text evidence="2">The sequence shown here is derived from an EMBL/GenBank/DDBJ whole genome shotgun (WGS) entry which is preliminary data.</text>
</comment>
<sequence length="166" mass="19008">MLPKIKVFRWRIGHDILPTYDNIARIHQNFSTTCTRCKNNAKTLLHAMKEYPKAREVLIIGGLYKRLLEGRYKRCIDWLEDALRVLESKLLQIFYSFLELLEQQEQNGIPGQGRPCYGGVGEGADGCVGYEVIVRNVDGFVLGDCYGFANKTLDVTWVEFEALSWA</sequence>
<dbReference type="InterPro" id="IPR026960">
    <property type="entry name" value="RVT-Znf"/>
</dbReference>
<reference evidence="2 3" key="1">
    <citation type="journal article" date="2021" name="bioRxiv">
        <title>The Gossypium anomalum genome as a resource for cotton improvement and evolutionary analysis of hybrid incompatibility.</title>
        <authorList>
            <person name="Grover C.E."/>
            <person name="Yuan D."/>
            <person name="Arick M.A."/>
            <person name="Miller E.R."/>
            <person name="Hu G."/>
            <person name="Peterson D.G."/>
            <person name="Wendel J.F."/>
            <person name="Udall J.A."/>
        </authorList>
    </citation>
    <scope>NUCLEOTIDE SEQUENCE [LARGE SCALE GENOMIC DNA]</scope>
    <source>
        <strain evidence="2">JFW-Udall</strain>
        <tissue evidence="2">Leaf</tissue>
    </source>
</reference>
<evidence type="ECO:0000259" key="1">
    <source>
        <dbReference type="Pfam" id="PF13966"/>
    </source>
</evidence>
<organism evidence="2 3">
    <name type="scientific">Gossypium anomalum</name>
    <dbReference type="NCBI Taxonomy" id="47600"/>
    <lineage>
        <taxon>Eukaryota</taxon>
        <taxon>Viridiplantae</taxon>
        <taxon>Streptophyta</taxon>
        <taxon>Embryophyta</taxon>
        <taxon>Tracheophyta</taxon>
        <taxon>Spermatophyta</taxon>
        <taxon>Magnoliopsida</taxon>
        <taxon>eudicotyledons</taxon>
        <taxon>Gunneridae</taxon>
        <taxon>Pentapetalae</taxon>
        <taxon>rosids</taxon>
        <taxon>malvids</taxon>
        <taxon>Malvales</taxon>
        <taxon>Malvaceae</taxon>
        <taxon>Malvoideae</taxon>
        <taxon>Gossypium</taxon>
    </lineage>
</organism>
<dbReference type="EMBL" id="JAHUZN010000009">
    <property type="protein sequence ID" value="KAG8483002.1"/>
    <property type="molecule type" value="Genomic_DNA"/>
</dbReference>
<protein>
    <recommendedName>
        <fullName evidence="1">Reverse transcriptase zinc-binding domain-containing protein</fullName>
    </recommendedName>
</protein>
<accession>A0A8J5YJC4</accession>
<keyword evidence="3" id="KW-1185">Reference proteome</keyword>
<dbReference type="Proteomes" id="UP000701853">
    <property type="component" value="Chromosome 9"/>
</dbReference>
<dbReference type="OrthoDB" id="998849at2759"/>
<feature type="domain" description="Reverse transcriptase zinc-binding" evidence="1">
    <location>
        <begin position="2"/>
        <end position="56"/>
    </location>
</feature>
<proteinExistence type="predicted"/>
<evidence type="ECO:0000313" key="3">
    <source>
        <dbReference type="Proteomes" id="UP000701853"/>
    </source>
</evidence>
<name>A0A8J5YJC4_9ROSI</name>
<dbReference type="Pfam" id="PF13966">
    <property type="entry name" value="zf-RVT"/>
    <property type="match status" value="1"/>
</dbReference>
<dbReference type="AlphaFoldDB" id="A0A8J5YJC4"/>
<gene>
    <name evidence="2" type="ORF">CXB51_021924</name>
</gene>